<sequence length="90" mass="10575">MPQFPPLQFFCLHFALASATSFRRVLPCFYIPYPSAPPASCLRFVFFFSVTRRCSCRGRTFVDQLQVPFRRCISSTISCLFFLRTCYIFF</sequence>
<proteinExistence type="predicted"/>
<gene>
    <name evidence="2" type="ORF">GALMADRAFT_647931</name>
</gene>
<dbReference type="HOGENOM" id="CLU_2440996_0_0_1"/>
<organism evidence="2 3">
    <name type="scientific">Galerina marginata (strain CBS 339.88)</name>
    <dbReference type="NCBI Taxonomy" id="685588"/>
    <lineage>
        <taxon>Eukaryota</taxon>
        <taxon>Fungi</taxon>
        <taxon>Dikarya</taxon>
        <taxon>Basidiomycota</taxon>
        <taxon>Agaricomycotina</taxon>
        <taxon>Agaricomycetes</taxon>
        <taxon>Agaricomycetidae</taxon>
        <taxon>Agaricales</taxon>
        <taxon>Agaricineae</taxon>
        <taxon>Strophariaceae</taxon>
        <taxon>Galerina</taxon>
    </lineage>
</organism>
<keyword evidence="3" id="KW-1185">Reference proteome</keyword>
<keyword evidence="1" id="KW-0732">Signal</keyword>
<reference evidence="3" key="1">
    <citation type="journal article" date="2014" name="Proc. Natl. Acad. Sci. U.S.A.">
        <title>Extensive sampling of basidiomycete genomes demonstrates inadequacy of the white-rot/brown-rot paradigm for wood decay fungi.</title>
        <authorList>
            <person name="Riley R."/>
            <person name="Salamov A.A."/>
            <person name="Brown D.W."/>
            <person name="Nagy L.G."/>
            <person name="Floudas D."/>
            <person name="Held B.W."/>
            <person name="Levasseur A."/>
            <person name="Lombard V."/>
            <person name="Morin E."/>
            <person name="Otillar R."/>
            <person name="Lindquist E.A."/>
            <person name="Sun H."/>
            <person name="LaButti K.M."/>
            <person name="Schmutz J."/>
            <person name="Jabbour D."/>
            <person name="Luo H."/>
            <person name="Baker S.E."/>
            <person name="Pisabarro A.G."/>
            <person name="Walton J.D."/>
            <person name="Blanchette R.A."/>
            <person name="Henrissat B."/>
            <person name="Martin F."/>
            <person name="Cullen D."/>
            <person name="Hibbett D.S."/>
            <person name="Grigoriev I.V."/>
        </authorList>
    </citation>
    <scope>NUCLEOTIDE SEQUENCE [LARGE SCALE GENOMIC DNA]</scope>
    <source>
        <strain evidence="3">CBS 339.88</strain>
    </source>
</reference>
<feature type="chain" id="PRO_5001646976" description="Secreted protein" evidence="1">
    <location>
        <begin position="20"/>
        <end position="90"/>
    </location>
</feature>
<feature type="signal peptide" evidence="1">
    <location>
        <begin position="1"/>
        <end position="19"/>
    </location>
</feature>
<name>A0A067TK48_GALM3</name>
<dbReference type="EMBL" id="KL142368">
    <property type="protein sequence ID" value="KDR83501.1"/>
    <property type="molecule type" value="Genomic_DNA"/>
</dbReference>
<protein>
    <recommendedName>
        <fullName evidence="4">Secreted protein</fullName>
    </recommendedName>
</protein>
<dbReference type="AlphaFoldDB" id="A0A067TK48"/>
<evidence type="ECO:0000313" key="3">
    <source>
        <dbReference type="Proteomes" id="UP000027222"/>
    </source>
</evidence>
<evidence type="ECO:0000256" key="1">
    <source>
        <dbReference type="SAM" id="SignalP"/>
    </source>
</evidence>
<evidence type="ECO:0000313" key="2">
    <source>
        <dbReference type="EMBL" id="KDR83501.1"/>
    </source>
</evidence>
<dbReference type="Proteomes" id="UP000027222">
    <property type="component" value="Unassembled WGS sequence"/>
</dbReference>
<evidence type="ECO:0008006" key="4">
    <source>
        <dbReference type="Google" id="ProtNLM"/>
    </source>
</evidence>
<accession>A0A067TK48</accession>